<protein>
    <submittedName>
        <fullName evidence="2">Uncharacterized protein</fullName>
    </submittedName>
</protein>
<evidence type="ECO:0000313" key="2">
    <source>
        <dbReference type="EMBL" id="RRT75949.1"/>
    </source>
</evidence>
<organism evidence="2 3">
    <name type="scientific">Ensete ventricosum</name>
    <name type="common">Abyssinian banana</name>
    <name type="synonym">Musa ensete</name>
    <dbReference type="NCBI Taxonomy" id="4639"/>
    <lineage>
        <taxon>Eukaryota</taxon>
        <taxon>Viridiplantae</taxon>
        <taxon>Streptophyta</taxon>
        <taxon>Embryophyta</taxon>
        <taxon>Tracheophyta</taxon>
        <taxon>Spermatophyta</taxon>
        <taxon>Magnoliopsida</taxon>
        <taxon>Liliopsida</taxon>
        <taxon>Zingiberales</taxon>
        <taxon>Musaceae</taxon>
        <taxon>Ensete</taxon>
    </lineage>
</organism>
<dbReference type="EMBL" id="AMZH03002331">
    <property type="protein sequence ID" value="RRT75949.1"/>
    <property type="molecule type" value="Genomic_DNA"/>
</dbReference>
<accession>A0A427AI65</accession>
<dbReference type="Proteomes" id="UP000287651">
    <property type="component" value="Unassembled WGS sequence"/>
</dbReference>
<feature type="region of interest" description="Disordered" evidence="1">
    <location>
        <begin position="96"/>
        <end position="140"/>
    </location>
</feature>
<comment type="caution">
    <text evidence="2">The sequence shown here is derived from an EMBL/GenBank/DDBJ whole genome shotgun (WGS) entry which is preliminary data.</text>
</comment>
<evidence type="ECO:0000256" key="1">
    <source>
        <dbReference type="SAM" id="MobiDB-lite"/>
    </source>
</evidence>
<name>A0A427AI65_ENSVE</name>
<sequence>MIPPIASGPHTCQLADRYILPDTRPYRLKTSCYGPNIFVSESRFSLPSGKAPYRPVHTDPITDWYADHLLSSSTAKIDCRRSILDVDDRLREKSTVDDRLKKQKGKKKRKRRKKKKRRRSTSCRPRLRAAHGSPVSPRRPCHLPATFVPATLGERPRQRCRGDEEALSNAVEKDFSLDAMEVVEGTRARDNCRVMVDVGGALGAKGLMACGSRGALKVESLRARSDR</sequence>
<reference evidence="2 3" key="1">
    <citation type="journal article" date="2014" name="Agronomy (Basel)">
        <title>A Draft Genome Sequence for Ensete ventricosum, the Drought-Tolerant Tree Against Hunger.</title>
        <authorList>
            <person name="Harrison J."/>
            <person name="Moore K.A."/>
            <person name="Paszkiewicz K."/>
            <person name="Jones T."/>
            <person name="Grant M."/>
            <person name="Ambacheew D."/>
            <person name="Muzemil S."/>
            <person name="Studholme D.J."/>
        </authorList>
    </citation>
    <scope>NUCLEOTIDE SEQUENCE [LARGE SCALE GENOMIC DNA]</scope>
</reference>
<feature type="compositionally biased region" description="Basic residues" evidence="1">
    <location>
        <begin position="101"/>
        <end position="129"/>
    </location>
</feature>
<evidence type="ECO:0000313" key="3">
    <source>
        <dbReference type="Proteomes" id="UP000287651"/>
    </source>
</evidence>
<dbReference type="AlphaFoldDB" id="A0A427AI65"/>
<proteinExistence type="predicted"/>
<gene>
    <name evidence="2" type="ORF">B296_00022319</name>
</gene>